<keyword evidence="6" id="KW-0460">Magnesium</keyword>
<dbReference type="Gene3D" id="3.90.105.10">
    <property type="entry name" value="Molybdopterin biosynthesis moea protein, domain 2"/>
    <property type="match status" value="1"/>
</dbReference>
<dbReference type="EMBL" id="JAMSKV010000021">
    <property type="protein sequence ID" value="MCQ8280049.1"/>
    <property type="molecule type" value="Genomic_DNA"/>
</dbReference>
<evidence type="ECO:0000259" key="7">
    <source>
        <dbReference type="SMART" id="SM00852"/>
    </source>
</evidence>
<evidence type="ECO:0000256" key="4">
    <source>
        <dbReference type="ARBA" id="ARBA00023150"/>
    </source>
</evidence>
<name>A0ABT1WAY4_9PROT</name>
<keyword evidence="9" id="KW-1185">Reference proteome</keyword>
<dbReference type="SUPFAM" id="SSF63882">
    <property type="entry name" value="MoeA N-terminal region -like"/>
    <property type="match status" value="1"/>
</dbReference>
<dbReference type="Gene3D" id="2.170.190.11">
    <property type="entry name" value="Molybdopterin biosynthesis moea protein, domain 3"/>
    <property type="match status" value="1"/>
</dbReference>
<dbReference type="PANTHER" id="PTHR10192">
    <property type="entry name" value="MOLYBDOPTERIN BIOSYNTHESIS PROTEIN"/>
    <property type="match status" value="1"/>
</dbReference>
<dbReference type="Proteomes" id="UP001524587">
    <property type="component" value="Unassembled WGS sequence"/>
</dbReference>
<dbReference type="Pfam" id="PF00994">
    <property type="entry name" value="MoCF_biosynth"/>
    <property type="match status" value="1"/>
</dbReference>
<evidence type="ECO:0000313" key="8">
    <source>
        <dbReference type="EMBL" id="MCQ8280049.1"/>
    </source>
</evidence>
<evidence type="ECO:0000256" key="6">
    <source>
        <dbReference type="RuleBase" id="RU365090"/>
    </source>
</evidence>
<dbReference type="InterPro" id="IPR036688">
    <property type="entry name" value="MoeA_C_domain_IV_sf"/>
</dbReference>
<evidence type="ECO:0000256" key="3">
    <source>
        <dbReference type="ARBA" id="ARBA00010763"/>
    </source>
</evidence>
<comment type="caution">
    <text evidence="8">The sequence shown here is derived from an EMBL/GenBank/DDBJ whole genome shotgun (WGS) entry which is preliminary data.</text>
</comment>
<gene>
    <name evidence="8" type="ORF">NFI95_16530</name>
</gene>
<keyword evidence="4 6" id="KW-0501">Molybdenum cofactor biosynthesis</keyword>
<dbReference type="SUPFAM" id="SSF63867">
    <property type="entry name" value="MoeA C-terminal domain-like"/>
    <property type="match status" value="1"/>
</dbReference>
<sequence length="399" mass="42851">MMDVLIDTDAADRLVADMLPALPGERIALREAIGRVLRQIVRAETAQPPFDRVMMDGVALRWRDELSRRLRVAGAQMAGEVGQALRDDDDCIDVTTGAVLPEGCDCVIPVERFRRDGDVVALEEGYDPARGQFIHRRGADCAEGAVVLEGGVRIGGPEMSMLASNGVATVEVARAPRIAIISTGDELVPVEATLRPGQIRRSNDLALAASLERGGFDRVSLHHVLDDRDAVRDSLDALLRAHDVLVLSGGVSMGQRDFVPDCLESLGVRCVLHGIAQRPGKPIWVGIGPESQAVFALPGNPVSSLVCMTRYVRPALLRASGLAVPVEYASIRGDTGKPLRLARFLPVRLESDPSGTLLAHARGWSNSGDFTALGGTHGIVELPPERSIAEGAPVRVFRW</sequence>
<keyword evidence="6" id="KW-0500">Molybdenum</keyword>
<dbReference type="CDD" id="cd00887">
    <property type="entry name" value="MoeA"/>
    <property type="match status" value="1"/>
</dbReference>
<dbReference type="SMART" id="SM00852">
    <property type="entry name" value="MoCF_biosynth"/>
    <property type="match status" value="1"/>
</dbReference>
<dbReference type="EC" id="2.10.1.1" evidence="6"/>
<dbReference type="InterPro" id="IPR036135">
    <property type="entry name" value="MoeA_linker/N_sf"/>
</dbReference>
<dbReference type="SUPFAM" id="SSF53218">
    <property type="entry name" value="Molybdenum cofactor biosynthesis proteins"/>
    <property type="match status" value="1"/>
</dbReference>
<dbReference type="Pfam" id="PF03453">
    <property type="entry name" value="MoeA_N"/>
    <property type="match status" value="1"/>
</dbReference>
<keyword evidence="6" id="KW-0479">Metal-binding</keyword>
<dbReference type="PROSITE" id="PS01079">
    <property type="entry name" value="MOCF_BIOSYNTHESIS_2"/>
    <property type="match status" value="1"/>
</dbReference>
<evidence type="ECO:0000256" key="1">
    <source>
        <dbReference type="ARBA" id="ARBA00002901"/>
    </source>
</evidence>
<dbReference type="NCBIfam" id="TIGR00177">
    <property type="entry name" value="molyb_syn"/>
    <property type="match status" value="1"/>
</dbReference>
<dbReference type="InterPro" id="IPR036425">
    <property type="entry name" value="MoaB/Mog-like_dom_sf"/>
</dbReference>
<accession>A0ABT1WAY4</accession>
<dbReference type="InterPro" id="IPR005111">
    <property type="entry name" value="MoeA_C_domain_IV"/>
</dbReference>
<evidence type="ECO:0000313" key="9">
    <source>
        <dbReference type="Proteomes" id="UP001524587"/>
    </source>
</evidence>
<evidence type="ECO:0000256" key="2">
    <source>
        <dbReference type="ARBA" id="ARBA00005046"/>
    </source>
</evidence>
<comment type="catalytic activity">
    <reaction evidence="5">
        <text>adenylyl-molybdopterin + molybdate = Mo-molybdopterin + AMP + H(+)</text>
        <dbReference type="Rhea" id="RHEA:35047"/>
        <dbReference type="ChEBI" id="CHEBI:15378"/>
        <dbReference type="ChEBI" id="CHEBI:36264"/>
        <dbReference type="ChEBI" id="CHEBI:62727"/>
        <dbReference type="ChEBI" id="CHEBI:71302"/>
        <dbReference type="ChEBI" id="CHEBI:456215"/>
        <dbReference type="EC" id="2.10.1.1"/>
    </reaction>
</comment>
<feature type="domain" description="MoaB/Mog" evidence="7">
    <location>
        <begin position="179"/>
        <end position="318"/>
    </location>
</feature>
<keyword evidence="6" id="KW-0808">Transferase</keyword>
<dbReference type="Gene3D" id="3.40.980.10">
    <property type="entry name" value="MoaB/Mog-like domain"/>
    <property type="match status" value="1"/>
</dbReference>
<dbReference type="RefSeq" id="WP_422865537.1">
    <property type="nucleotide sequence ID" value="NZ_JAMSKV010000021.1"/>
</dbReference>
<comment type="pathway">
    <text evidence="2 6">Cofactor biosynthesis; molybdopterin biosynthesis.</text>
</comment>
<dbReference type="InterPro" id="IPR008284">
    <property type="entry name" value="MoCF_biosynth_CS"/>
</dbReference>
<protein>
    <recommendedName>
        <fullName evidence="6">Molybdopterin molybdenumtransferase</fullName>
        <ecNumber evidence="6">2.10.1.1</ecNumber>
    </recommendedName>
</protein>
<dbReference type="Gene3D" id="2.40.340.10">
    <property type="entry name" value="MoeA, C-terminal, domain IV"/>
    <property type="match status" value="1"/>
</dbReference>
<dbReference type="InterPro" id="IPR005110">
    <property type="entry name" value="MoeA_linker/N"/>
</dbReference>
<proteinExistence type="inferred from homology"/>
<dbReference type="InterPro" id="IPR038987">
    <property type="entry name" value="MoeA-like"/>
</dbReference>
<reference evidence="8 9" key="1">
    <citation type="submission" date="2022-06" db="EMBL/GenBank/DDBJ databases">
        <title>Endosaccharibacter gen. nov., sp. nov., endophytic bacteria isolated from sugarcane.</title>
        <authorList>
            <person name="Pitiwittayakul N."/>
            <person name="Yukphan P."/>
            <person name="Charoenyingcharoen P."/>
            <person name="Tanasupawat S."/>
        </authorList>
    </citation>
    <scope>NUCLEOTIDE SEQUENCE [LARGE SCALE GENOMIC DNA]</scope>
    <source>
        <strain evidence="8 9">KSS8</strain>
    </source>
</reference>
<dbReference type="InterPro" id="IPR001453">
    <property type="entry name" value="MoaB/Mog_dom"/>
</dbReference>
<organism evidence="8 9">
    <name type="scientific">Endosaccharibacter trunci</name>
    <dbReference type="NCBI Taxonomy" id="2812733"/>
    <lineage>
        <taxon>Bacteria</taxon>
        <taxon>Pseudomonadati</taxon>
        <taxon>Pseudomonadota</taxon>
        <taxon>Alphaproteobacteria</taxon>
        <taxon>Acetobacterales</taxon>
        <taxon>Acetobacteraceae</taxon>
        <taxon>Endosaccharibacter</taxon>
    </lineage>
</organism>
<evidence type="ECO:0000256" key="5">
    <source>
        <dbReference type="ARBA" id="ARBA00047317"/>
    </source>
</evidence>
<comment type="similarity">
    <text evidence="3 6">Belongs to the MoeA family.</text>
</comment>
<comment type="function">
    <text evidence="1 6">Catalyzes the insertion of molybdate into adenylated molybdopterin with the concomitant release of AMP.</text>
</comment>
<comment type="cofactor">
    <cofactor evidence="6">
        <name>Mg(2+)</name>
        <dbReference type="ChEBI" id="CHEBI:18420"/>
    </cofactor>
</comment>
<dbReference type="Pfam" id="PF03454">
    <property type="entry name" value="MoeA_C"/>
    <property type="match status" value="1"/>
</dbReference>
<dbReference type="PANTHER" id="PTHR10192:SF5">
    <property type="entry name" value="GEPHYRIN"/>
    <property type="match status" value="1"/>
</dbReference>